<evidence type="ECO:0000256" key="1">
    <source>
        <dbReference type="ARBA" id="ARBA00004191"/>
    </source>
</evidence>
<keyword evidence="3" id="KW-0964">Secreted</keyword>
<accession>A0ABQ2YSS1</accession>
<dbReference type="PROSITE" id="PS51884">
    <property type="entry name" value="CHAPLIN"/>
    <property type="match status" value="1"/>
</dbReference>
<organism evidence="10 11">
    <name type="scientific">Streptomyces hiroshimensis</name>
    <dbReference type="NCBI Taxonomy" id="66424"/>
    <lineage>
        <taxon>Bacteria</taxon>
        <taxon>Bacillati</taxon>
        <taxon>Actinomycetota</taxon>
        <taxon>Actinomycetes</taxon>
        <taxon>Kitasatosporales</taxon>
        <taxon>Streptomycetaceae</taxon>
        <taxon>Streptomyces</taxon>
    </lineage>
</organism>
<comment type="subcellular location">
    <subcellularLocation>
        <location evidence="1">Secreted</location>
        <location evidence="1">Cell wall</location>
    </subcellularLocation>
</comment>
<keyword evidence="6 7" id="KW-0034">Amyloid</keyword>
<gene>
    <name evidence="10" type="ORF">GCM10010324_44980</name>
</gene>
<sequence length="173" mass="18046">MAVPSAVRWRSSLRDPAAGAAENVSRRKTLTMNSAKKAALALAVTGLAVGSTVGVASAHDHGGGRSVQEHRHHPGGAIANGVAKGSPGVVSGNVIQVPIQVPLNICGNTIDIIIGLLNPTFGNTCINSSGGWDEFHSHREGHHGHWGGHDRHDGGHDRHDGGHDKWDGHNGRH</sequence>
<keyword evidence="4" id="KW-0732">Signal</keyword>
<dbReference type="InterPro" id="IPR005528">
    <property type="entry name" value="ChpA-H"/>
</dbReference>
<proteinExistence type="predicted"/>
<keyword evidence="11" id="KW-1185">Reference proteome</keyword>
<feature type="region of interest" description="Disordered" evidence="8">
    <location>
        <begin position="141"/>
        <end position="173"/>
    </location>
</feature>
<evidence type="ECO:0000256" key="7">
    <source>
        <dbReference type="PROSITE-ProRule" id="PRU01232"/>
    </source>
</evidence>
<evidence type="ECO:0000313" key="11">
    <source>
        <dbReference type="Proteomes" id="UP000659223"/>
    </source>
</evidence>
<evidence type="ECO:0000256" key="8">
    <source>
        <dbReference type="SAM" id="MobiDB-lite"/>
    </source>
</evidence>
<name>A0ABQ2YSS1_9ACTN</name>
<dbReference type="Pfam" id="PF03777">
    <property type="entry name" value="ChpA-C"/>
    <property type="match status" value="1"/>
</dbReference>
<protein>
    <recommendedName>
        <fullName evidence="9">Chaplin domain-containing protein</fullName>
    </recommendedName>
</protein>
<feature type="domain" description="Chaplin" evidence="9">
    <location>
        <begin position="86"/>
        <end position="127"/>
    </location>
</feature>
<keyword evidence="5" id="KW-0130">Cell adhesion</keyword>
<reference evidence="11" key="1">
    <citation type="journal article" date="2019" name="Int. J. Syst. Evol. Microbiol.">
        <title>The Global Catalogue of Microorganisms (GCM) 10K type strain sequencing project: providing services to taxonomists for standard genome sequencing and annotation.</title>
        <authorList>
            <consortium name="The Broad Institute Genomics Platform"/>
            <consortium name="The Broad Institute Genome Sequencing Center for Infectious Disease"/>
            <person name="Wu L."/>
            <person name="Ma J."/>
        </authorList>
    </citation>
    <scope>NUCLEOTIDE SEQUENCE [LARGE SCALE GENOMIC DNA]</scope>
    <source>
        <strain evidence="11">JCM 4586</strain>
    </source>
</reference>
<evidence type="ECO:0000256" key="6">
    <source>
        <dbReference type="ARBA" id="ARBA00023087"/>
    </source>
</evidence>
<keyword evidence="2" id="KW-0134">Cell wall</keyword>
<dbReference type="EMBL" id="BMUT01000010">
    <property type="protein sequence ID" value="GGX94168.1"/>
    <property type="molecule type" value="Genomic_DNA"/>
</dbReference>
<evidence type="ECO:0000313" key="10">
    <source>
        <dbReference type="EMBL" id="GGX94168.1"/>
    </source>
</evidence>
<evidence type="ECO:0000256" key="5">
    <source>
        <dbReference type="ARBA" id="ARBA00022889"/>
    </source>
</evidence>
<evidence type="ECO:0000259" key="9">
    <source>
        <dbReference type="PROSITE" id="PS51884"/>
    </source>
</evidence>
<evidence type="ECO:0000256" key="3">
    <source>
        <dbReference type="ARBA" id="ARBA00022525"/>
    </source>
</evidence>
<evidence type="ECO:0000256" key="2">
    <source>
        <dbReference type="ARBA" id="ARBA00022512"/>
    </source>
</evidence>
<evidence type="ECO:0000256" key="4">
    <source>
        <dbReference type="ARBA" id="ARBA00022729"/>
    </source>
</evidence>
<comment type="caution">
    <text evidence="10">The sequence shown here is derived from an EMBL/GenBank/DDBJ whole genome shotgun (WGS) entry which is preliminary data.</text>
</comment>
<feature type="compositionally biased region" description="Basic and acidic residues" evidence="8">
    <location>
        <begin position="147"/>
        <end position="173"/>
    </location>
</feature>
<dbReference type="Proteomes" id="UP000659223">
    <property type="component" value="Unassembled WGS sequence"/>
</dbReference>